<reference evidence="1" key="1">
    <citation type="journal article" date="2014" name="Front. Microbiol.">
        <title>High frequency of phylogenetically diverse reductive dehalogenase-homologous genes in deep subseafloor sedimentary metagenomes.</title>
        <authorList>
            <person name="Kawai M."/>
            <person name="Futagami T."/>
            <person name="Toyoda A."/>
            <person name="Takaki Y."/>
            <person name="Nishi S."/>
            <person name="Hori S."/>
            <person name="Arai W."/>
            <person name="Tsubouchi T."/>
            <person name="Morono Y."/>
            <person name="Uchiyama I."/>
            <person name="Ito T."/>
            <person name="Fujiyama A."/>
            <person name="Inagaki F."/>
            <person name="Takami H."/>
        </authorList>
    </citation>
    <scope>NUCLEOTIDE SEQUENCE</scope>
    <source>
        <strain evidence="1">Expedition CK06-06</strain>
    </source>
</reference>
<protein>
    <submittedName>
        <fullName evidence="1">Uncharacterized protein</fullName>
    </submittedName>
</protein>
<organism evidence="1">
    <name type="scientific">marine sediment metagenome</name>
    <dbReference type="NCBI Taxonomy" id="412755"/>
    <lineage>
        <taxon>unclassified sequences</taxon>
        <taxon>metagenomes</taxon>
        <taxon>ecological metagenomes</taxon>
    </lineage>
</organism>
<dbReference type="AlphaFoldDB" id="X1KK90"/>
<accession>X1KK90</accession>
<feature type="non-terminal residue" evidence="1">
    <location>
        <position position="1"/>
    </location>
</feature>
<dbReference type="EMBL" id="BARU01044899">
    <property type="protein sequence ID" value="GAH82488.1"/>
    <property type="molecule type" value="Genomic_DNA"/>
</dbReference>
<evidence type="ECO:0000313" key="1">
    <source>
        <dbReference type="EMBL" id="GAH82488.1"/>
    </source>
</evidence>
<sequence length="78" mass="8997">NVYAEYNLKVTDKYRIQLNLNVDNIFDIKTSRRVRAMMSQTSAVLTDDERLAGWTYDHSATQVYTESTALSGCIQHKH</sequence>
<name>X1KK90_9ZZZZ</name>
<proteinExistence type="predicted"/>
<gene>
    <name evidence="1" type="ORF">S03H2_68322</name>
</gene>
<comment type="caution">
    <text evidence="1">The sequence shown here is derived from an EMBL/GenBank/DDBJ whole genome shotgun (WGS) entry which is preliminary data.</text>
</comment>